<dbReference type="PIRSF" id="PIRSF004486">
    <property type="entry name" value="MraW"/>
    <property type="match status" value="1"/>
</dbReference>
<dbReference type="NCBIfam" id="TIGR00006">
    <property type="entry name" value="16S rRNA (cytosine(1402)-N(4))-methyltransferase RsmH"/>
    <property type="match status" value="1"/>
</dbReference>
<feature type="binding site" evidence="7">
    <location>
        <begin position="35"/>
        <end position="37"/>
    </location>
    <ligand>
        <name>S-adenosyl-L-methionine</name>
        <dbReference type="ChEBI" id="CHEBI:59789"/>
    </ligand>
</feature>
<evidence type="ECO:0000313" key="9">
    <source>
        <dbReference type="Proteomes" id="UP000055136"/>
    </source>
</evidence>
<dbReference type="PANTHER" id="PTHR11265:SF0">
    <property type="entry name" value="12S RRNA N4-METHYLCYTIDINE METHYLTRANSFERASE"/>
    <property type="match status" value="1"/>
</dbReference>
<dbReference type="AlphaFoldDB" id="A0A0S2THT5"/>
<keyword evidence="6 7" id="KW-0949">S-adenosyl-L-methionine</keyword>
<dbReference type="GO" id="GO:0071424">
    <property type="term" value="F:rRNA (cytosine-N4-)-methyltransferase activity"/>
    <property type="evidence" value="ECO:0007669"/>
    <property type="project" value="UniProtKB-UniRule"/>
</dbReference>
<evidence type="ECO:0000256" key="2">
    <source>
        <dbReference type="ARBA" id="ARBA00022490"/>
    </source>
</evidence>
<reference evidence="8" key="1">
    <citation type="submission" date="2015-10" db="EMBL/GenBank/DDBJ databases">
        <title>Description of Candidatus Tenderia electrophaga gen. nov, sp. nov., an Uncultivated Electroautotroph from a Biocathode Enrichment.</title>
        <authorList>
            <person name="Eddie B.J."/>
            <person name="Malanoski A.P."/>
            <person name="Wang Z."/>
            <person name="Hall R.J."/>
            <person name="Oh S.D."/>
            <person name="Heiner C."/>
            <person name="Lin B."/>
            <person name="Strycharz-Glaven S.M."/>
        </authorList>
    </citation>
    <scope>NUCLEOTIDE SEQUENCE [LARGE SCALE GENOMIC DNA]</scope>
    <source>
        <strain evidence="8">NRL1</strain>
    </source>
</reference>
<evidence type="ECO:0000256" key="1">
    <source>
        <dbReference type="ARBA" id="ARBA00010396"/>
    </source>
</evidence>
<comment type="subcellular location">
    <subcellularLocation>
        <location evidence="7">Cytoplasm</location>
    </subcellularLocation>
</comment>
<feature type="binding site" evidence="7">
    <location>
        <position position="81"/>
    </location>
    <ligand>
        <name>S-adenosyl-L-methionine</name>
        <dbReference type="ChEBI" id="CHEBI:59789"/>
    </ligand>
</feature>
<accession>A0A0S2THT5</accession>
<evidence type="ECO:0000256" key="7">
    <source>
        <dbReference type="HAMAP-Rule" id="MF_01007"/>
    </source>
</evidence>
<keyword evidence="2 7" id="KW-0963">Cytoplasm</keyword>
<dbReference type="InterPro" id="IPR002903">
    <property type="entry name" value="RsmH"/>
</dbReference>
<dbReference type="EC" id="2.1.1.199" evidence="7"/>
<evidence type="ECO:0000256" key="3">
    <source>
        <dbReference type="ARBA" id="ARBA00022552"/>
    </source>
</evidence>
<dbReference type="InterPro" id="IPR029063">
    <property type="entry name" value="SAM-dependent_MTases_sf"/>
</dbReference>
<keyword evidence="5 7" id="KW-0808">Transferase</keyword>
<protein>
    <recommendedName>
        <fullName evidence="7">Ribosomal RNA small subunit methyltransferase H</fullName>
        <ecNumber evidence="7">2.1.1.199</ecNumber>
    </recommendedName>
    <alternativeName>
        <fullName evidence="7">16S rRNA m(4)C1402 methyltransferase</fullName>
    </alternativeName>
    <alternativeName>
        <fullName evidence="7">rRNA (cytosine-N(4)-)-methyltransferase RsmH</fullName>
    </alternativeName>
</protein>
<evidence type="ECO:0000313" key="8">
    <source>
        <dbReference type="EMBL" id="ALP54725.1"/>
    </source>
</evidence>
<dbReference type="EMBL" id="CP013099">
    <property type="protein sequence ID" value="ALP54725.1"/>
    <property type="molecule type" value="Genomic_DNA"/>
</dbReference>
<dbReference type="PANTHER" id="PTHR11265">
    <property type="entry name" value="S-ADENOSYL-METHYLTRANSFERASE MRAW"/>
    <property type="match status" value="1"/>
</dbReference>
<dbReference type="InterPro" id="IPR023397">
    <property type="entry name" value="SAM-dep_MeTrfase_MraW_recog"/>
</dbReference>
<evidence type="ECO:0000256" key="6">
    <source>
        <dbReference type="ARBA" id="ARBA00022691"/>
    </source>
</evidence>
<dbReference type="Proteomes" id="UP000055136">
    <property type="component" value="Chromosome"/>
</dbReference>
<feature type="binding site" evidence="7">
    <location>
        <position position="55"/>
    </location>
    <ligand>
        <name>S-adenosyl-L-methionine</name>
        <dbReference type="ChEBI" id="CHEBI:59789"/>
    </ligand>
</feature>
<comment type="catalytic activity">
    <reaction evidence="7">
        <text>cytidine(1402) in 16S rRNA + S-adenosyl-L-methionine = N(4)-methylcytidine(1402) in 16S rRNA + S-adenosyl-L-homocysteine + H(+)</text>
        <dbReference type="Rhea" id="RHEA:42928"/>
        <dbReference type="Rhea" id="RHEA-COMP:10286"/>
        <dbReference type="Rhea" id="RHEA-COMP:10287"/>
        <dbReference type="ChEBI" id="CHEBI:15378"/>
        <dbReference type="ChEBI" id="CHEBI:57856"/>
        <dbReference type="ChEBI" id="CHEBI:59789"/>
        <dbReference type="ChEBI" id="CHEBI:74506"/>
        <dbReference type="ChEBI" id="CHEBI:82748"/>
        <dbReference type="EC" id="2.1.1.199"/>
    </reaction>
</comment>
<comment type="function">
    <text evidence="7">Specifically methylates the N4 position of cytidine in position 1402 (C1402) of 16S rRNA.</text>
</comment>
<gene>
    <name evidence="7" type="primary">rsmH</name>
    <name evidence="8" type="ORF">Tel_03725</name>
</gene>
<dbReference type="Gene3D" id="3.40.50.150">
    <property type="entry name" value="Vaccinia Virus protein VP39"/>
    <property type="match status" value="1"/>
</dbReference>
<proteinExistence type="inferred from homology"/>
<dbReference type="SUPFAM" id="SSF81799">
    <property type="entry name" value="Putative methyltransferase TM0872, insert domain"/>
    <property type="match status" value="1"/>
</dbReference>
<dbReference type="HAMAP" id="MF_01007">
    <property type="entry name" value="16SrRNA_methyltr_H"/>
    <property type="match status" value="1"/>
</dbReference>
<feature type="binding site" evidence="7">
    <location>
        <position position="103"/>
    </location>
    <ligand>
        <name>S-adenosyl-L-methionine</name>
        <dbReference type="ChEBI" id="CHEBI:59789"/>
    </ligand>
</feature>
<dbReference type="SUPFAM" id="SSF53335">
    <property type="entry name" value="S-adenosyl-L-methionine-dependent methyltransferases"/>
    <property type="match status" value="1"/>
</dbReference>
<comment type="similarity">
    <text evidence="1 7">Belongs to the methyltransferase superfamily. RsmH family.</text>
</comment>
<keyword evidence="9" id="KW-1185">Reference proteome</keyword>
<dbReference type="Gene3D" id="1.10.150.170">
    <property type="entry name" value="Putative methyltransferase TM0872, insert domain"/>
    <property type="match status" value="1"/>
</dbReference>
<dbReference type="GO" id="GO:0070475">
    <property type="term" value="P:rRNA base methylation"/>
    <property type="evidence" value="ECO:0007669"/>
    <property type="project" value="UniProtKB-UniRule"/>
</dbReference>
<evidence type="ECO:0000256" key="5">
    <source>
        <dbReference type="ARBA" id="ARBA00022679"/>
    </source>
</evidence>
<name>A0A0S2THT5_9GAMM</name>
<dbReference type="Pfam" id="PF01795">
    <property type="entry name" value="Methyltransf_5"/>
    <property type="match status" value="1"/>
</dbReference>
<organism evidence="8 9">
    <name type="scientific">Candidatus Tenderia electrophaga</name>
    <dbReference type="NCBI Taxonomy" id="1748243"/>
    <lineage>
        <taxon>Bacteria</taxon>
        <taxon>Pseudomonadati</taxon>
        <taxon>Pseudomonadota</taxon>
        <taxon>Gammaproteobacteria</taxon>
        <taxon>Candidatus Tenderiales</taxon>
        <taxon>Candidatus Tenderiaceae</taxon>
        <taxon>Candidatus Tenderia</taxon>
    </lineage>
</organism>
<dbReference type="GO" id="GO:0005737">
    <property type="term" value="C:cytoplasm"/>
    <property type="evidence" value="ECO:0007669"/>
    <property type="project" value="UniProtKB-SubCell"/>
</dbReference>
<sequence>MSGEYSHRPVLLEEALEALKLKPAGVYVDATFGRGGHAQAILQRLGSAGRLLGLDKDPQAVASAQQRFGDDARFSIHHASFAELGGVVSEAGLMGRVDGILMDLGVSSPQLDDAARGFSFMREGPLDMRMDNSRGLSAAAWLAQAKEAEIARVLKDYGEERFAKRIARAIVAARRETAIETTGQLVAIIKAVMPKQREQDKHPATRSFQGIRIFINQELANLHSCLEQVVDVLDRGGRLAVISFHSLEDRIVKRFMRDQARGDEFPPDLPVTVDQLNPRLRLVGKAVHASAAELAHNVRARSAVLRVAEKV</sequence>
<dbReference type="KEGG" id="tee:Tel_03725"/>
<feature type="binding site" evidence="7">
    <location>
        <position position="110"/>
    </location>
    <ligand>
        <name>S-adenosyl-L-methionine</name>
        <dbReference type="ChEBI" id="CHEBI:59789"/>
    </ligand>
</feature>
<dbReference type="STRING" id="1748243.Tel_03725"/>
<keyword evidence="4 7" id="KW-0489">Methyltransferase</keyword>
<evidence type="ECO:0000256" key="4">
    <source>
        <dbReference type="ARBA" id="ARBA00022603"/>
    </source>
</evidence>
<dbReference type="FunFam" id="1.10.150.170:FF:000001">
    <property type="entry name" value="Ribosomal RNA small subunit methyltransferase H"/>
    <property type="match status" value="1"/>
</dbReference>
<keyword evidence="3 7" id="KW-0698">rRNA processing</keyword>